<organism evidence="1 2">
    <name type="scientific">Sphenostylis stenocarpa</name>
    <dbReference type="NCBI Taxonomy" id="92480"/>
    <lineage>
        <taxon>Eukaryota</taxon>
        <taxon>Viridiplantae</taxon>
        <taxon>Streptophyta</taxon>
        <taxon>Embryophyta</taxon>
        <taxon>Tracheophyta</taxon>
        <taxon>Spermatophyta</taxon>
        <taxon>Magnoliopsida</taxon>
        <taxon>eudicotyledons</taxon>
        <taxon>Gunneridae</taxon>
        <taxon>Pentapetalae</taxon>
        <taxon>rosids</taxon>
        <taxon>fabids</taxon>
        <taxon>Fabales</taxon>
        <taxon>Fabaceae</taxon>
        <taxon>Papilionoideae</taxon>
        <taxon>50 kb inversion clade</taxon>
        <taxon>NPAAA clade</taxon>
        <taxon>indigoferoid/millettioid clade</taxon>
        <taxon>Phaseoleae</taxon>
        <taxon>Sphenostylis</taxon>
    </lineage>
</organism>
<accession>A0AA86SGC9</accession>
<dbReference type="AlphaFoldDB" id="A0AA86SGC9"/>
<gene>
    <name evidence="1" type="ORF">AYBTSS11_LOCUS8877</name>
</gene>
<evidence type="ECO:0000313" key="2">
    <source>
        <dbReference type="Proteomes" id="UP001189624"/>
    </source>
</evidence>
<dbReference type="EMBL" id="OY731400">
    <property type="protein sequence ID" value="CAJ1938953.1"/>
    <property type="molecule type" value="Genomic_DNA"/>
</dbReference>
<proteinExistence type="predicted"/>
<keyword evidence="2" id="KW-1185">Reference proteome</keyword>
<evidence type="ECO:0000313" key="1">
    <source>
        <dbReference type="EMBL" id="CAJ1938953.1"/>
    </source>
</evidence>
<sequence length="109" mass="12681">MVERDDSQECWLIIKCTMIDIKLHLIKYVIEKLMNFRLIKEIRNNDDEKLFMDLESRWSDGTSHHLACGNLMDMCYTLVGSLWLQEPIAEALLLITSIVLPLYSSVSMS</sequence>
<name>A0AA86SGC9_9FABA</name>
<reference evidence="1" key="1">
    <citation type="submission" date="2023-10" db="EMBL/GenBank/DDBJ databases">
        <authorList>
            <person name="Domelevo Entfellner J.-B."/>
        </authorList>
    </citation>
    <scope>NUCLEOTIDE SEQUENCE</scope>
</reference>
<dbReference type="Gramene" id="rna-AYBTSS11_LOCUS8877">
    <property type="protein sequence ID" value="CAJ1938953.1"/>
    <property type="gene ID" value="gene-AYBTSS11_LOCUS8877"/>
</dbReference>
<dbReference type="Proteomes" id="UP001189624">
    <property type="component" value="Chromosome 3"/>
</dbReference>
<protein>
    <submittedName>
        <fullName evidence="1">Uncharacterized protein</fullName>
    </submittedName>
</protein>